<evidence type="ECO:0000256" key="3">
    <source>
        <dbReference type="ARBA" id="ARBA00022801"/>
    </source>
</evidence>
<keyword evidence="4 6" id="KW-0720">Serine protease</keyword>
<feature type="domain" description="Peptidase S8/S53" evidence="9">
    <location>
        <begin position="250"/>
        <end position="512"/>
    </location>
</feature>
<evidence type="ECO:0000256" key="7">
    <source>
        <dbReference type="RuleBase" id="RU003355"/>
    </source>
</evidence>
<dbReference type="PROSITE" id="PS51892">
    <property type="entry name" value="SUBTILASE"/>
    <property type="match status" value="1"/>
</dbReference>
<feature type="transmembrane region" description="Helical" evidence="8">
    <location>
        <begin position="21"/>
        <end position="42"/>
    </location>
</feature>
<evidence type="ECO:0000256" key="4">
    <source>
        <dbReference type="ARBA" id="ARBA00022825"/>
    </source>
</evidence>
<dbReference type="PANTHER" id="PTHR43399:SF4">
    <property type="entry name" value="CELL WALL-ASSOCIATED PROTEASE"/>
    <property type="match status" value="1"/>
</dbReference>
<organism evidence="10 11">
    <name type="scientific">Kibdelosporangium aridum</name>
    <dbReference type="NCBI Taxonomy" id="2030"/>
    <lineage>
        <taxon>Bacteria</taxon>
        <taxon>Bacillati</taxon>
        <taxon>Actinomycetota</taxon>
        <taxon>Actinomycetes</taxon>
        <taxon>Pseudonocardiales</taxon>
        <taxon>Pseudonocardiaceae</taxon>
        <taxon>Kibdelosporangium</taxon>
    </lineage>
</organism>
<keyword evidence="8" id="KW-0472">Membrane</keyword>
<proteinExistence type="inferred from homology"/>
<dbReference type="Gene3D" id="3.50.30.30">
    <property type="match status" value="1"/>
</dbReference>
<dbReference type="PANTHER" id="PTHR43399">
    <property type="entry name" value="SUBTILISIN-RELATED"/>
    <property type="match status" value="1"/>
</dbReference>
<protein>
    <submittedName>
        <fullName evidence="10">Peptidase S8 and S53 subtilisin kexin sedolisin</fullName>
    </submittedName>
</protein>
<keyword evidence="8" id="KW-1133">Transmembrane helix</keyword>
<dbReference type="OrthoDB" id="9795680at2"/>
<dbReference type="PROSITE" id="PS00137">
    <property type="entry name" value="SUBTILASE_HIS"/>
    <property type="match status" value="1"/>
</dbReference>
<sequence>MRVQLTRPQGGLLRGRCGLRAFVLGVAIAVSATSTAHAGLALNDSHQAVALGGQSSTGSDQRHRVTLLTGDVVTYTESTGGQTTVSIEAAARSGSRPVFETRSSPDGYFVVPSDAAPYLASGVVDPELFDVKELVKEGLGDAASDKLPVIVSYDRDVPADAVTRQADDLLASDRTVTLPSVNAAAVRVKRAEANAFWRALAGEVKGDRAGARVLGGGVTKLRLDRKVKASLDKSVPQIGAPEAWKAGLDGQGVTVAVLDTGIDAQHPDLAGRIADSRNFTADPDARDGFGHGTHVASIIAGSGAASGGKYRGVAPGVRLLNGKVLDSSGSGELSELMAGMEWAVRAGARVINMSLGGGPSAGDDMVSELADKLTAETGALFVAAAGNSGGIAAVETPAAASSALAVGAVDKSDRLAAFSARGPRLGDAMVKPEIVAPGVDIVAARAAGTNLGPVVGEKYTQASGTSMATPHVAGAAALLAQKHPDWRSGTLKASLTTSAKDVGAPWYEQGAGRVNIPAALADKVVGPSSVAFGRLSYPDGQTATTRTVTYTNITERDATLSLAASASAWAGGPAPGGVVSLDKSTVVVPAKGKATLAVRIDPTIGPAGAYGGLITAIDKTDGTAIRTPISFYDEPEQFPLTVKLTDSRGNAPPQRQLVVARDDYDWTNPKNNDPFIPAIFHVLVDNGTGTIRVPKGKYSTVDVVLEQTADVRRASLLSAAEVAVDRPSTIALDARTAVPMQVQTKEPTDARERYTAVRRYLPGAPAAISSGVLTSGAGWQTYITPSAAARHGTVGSQDHLTLGQALVNLRARAPQQLTLHPLYDASSIAAGLAGHRELQVVSVDSAKPTDFQAAKDKVALVRIGVPAGVANADVPEQASQAAQTAVAQARQAGAVATLTFLDAPGALPIQGAAGDSQPHLSLSREEGERLRELSLRGDTTLSITVRSKPEYMYNLYFRDRNGVPAPHVNKVDPATLVAVDTRYHGDKPDTVFSKRWFALPTDTPSSIALNGTEFQGPSQWKEYIGPADDKVFWKRFVSQMAPGAGGVPDWATTFSLLSEDVFPTAGPRPQERWFQAPIRGGAAAHTYGAFPRLCSPCRSDTGEFLPTVQLTDSHRGHFAEPWQTGRYLSKVRLYRRGQEIPGQVGGPLVVPLFHLGQQSDSYRLEIDDEWPAKPVYGWPNGAVHRLTPRIDTVATFFSAPPARTVPPGYGCMKTWAKCAYQPVIQVDYQLGLDLLNHAPAARTHTFDVVAGHHEAAESAGKITEFRLWYSTNDGTSWQRAQVMAKGRWPLHGSDHTSSARPDERIRLAARRSVGFRRQPDEPNHAARVRADCESRAVTTRDCAVHCARSRCAAQSRQTRNLEVEHQPGARRHLAGIAIALFEAHRDTSPFAERGHGHRLVHTAAHLARLSWEPGKIAFGDCEVMACCVGMWMISTRRVTPQFPCSCHAFRRHTFGDRQVQLGGRLEYLRRTRVHDRGVTRQR</sequence>
<comment type="similarity">
    <text evidence="1 6 7">Belongs to the peptidase S8 family.</text>
</comment>
<dbReference type="EMBL" id="QHKI01000054">
    <property type="protein sequence ID" value="RSM73658.1"/>
    <property type="molecule type" value="Genomic_DNA"/>
</dbReference>
<evidence type="ECO:0000313" key="11">
    <source>
        <dbReference type="Proteomes" id="UP000287547"/>
    </source>
</evidence>
<feature type="active site" description="Charge relay system" evidence="5 6">
    <location>
        <position position="466"/>
    </location>
</feature>
<dbReference type="PROSITE" id="PS00138">
    <property type="entry name" value="SUBTILASE_SER"/>
    <property type="match status" value="1"/>
</dbReference>
<evidence type="ECO:0000313" key="10">
    <source>
        <dbReference type="EMBL" id="RSM73658.1"/>
    </source>
</evidence>
<dbReference type="GO" id="GO:0006508">
    <property type="term" value="P:proteolysis"/>
    <property type="evidence" value="ECO:0007669"/>
    <property type="project" value="UniProtKB-KW"/>
</dbReference>
<name>A0A428YVE2_KIBAR</name>
<evidence type="ECO:0000256" key="1">
    <source>
        <dbReference type="ARBA" id="ARBA00011073"/>
    </source>
</evidence>
<dbReference type="InterPro" id="IPR015500">
    <property type="entry name" value="Peptidase_S8_subtilisin-rel"/>
</dbReference>
<accession>A0A428YVE2</accession>
<dbReference type="Gene3D" id="3.40.50.200">
    <property type="entry name" value="Peptidase S8/S53 domain"/>
    <property type="match status" value="1"/>
</dbReference>
<feature type="active site" description="Charge relay system" evidence="5 6">
    <location>
        <position position="259"/>
    </location>
</feature>
<keyword evidence="8" id="KW-0812">Transmembrane</keyword>
<dbReference type="GO" id="GO:0004252">
    <property type="term" value="F:serine-type endopeptidase activity"/>
    <property type="evidence" value="ECO:0007669"/>
    <property type="project" value="UniProtKB-UniRule"/>
</dbReference>
<evidence type="ECO:0000256" key="5">
    <source>
        <dbReference type="PIRSR" id="PIRSR615500-1"/>
    </source>
</evidence>
<dbReference type="InterPro" id="IPR036852">
    <property type="entry name" value="Peptidase_S8/S53_dom_sf"/>
</dbReference>
<dbReference type="PRINTS" id="PR00723">
    <property type="entry name" value="SUBTILISIN"/>
</dbReference>
<dbReference type="Pfam" id="PF00082">
    <property type="entry name" value="Peptidase_S8"/>
    <property type="match status" value="1"/>
</dbReference>
<dbReference type="InterPro" id="IPR023828">
    <property type="entry name" value="Peptidase_S8_Ser-AS"/>
</dbReference>
<evidence type="ECO:0000256" key="6">
    <source>
        <dbReference type="PROSITE-ProRule" id="PRU01240"/>
    </source>
</evidence>
<dbReference type="InterPro" id="IPR051048">
    <property type="entry name" value="Peptidase_S8/S53_subtilisin"/>
</dbReference>
<reference evidence="10 11" key="1">
    <citation type="submission" date="2018-05" db="EMBL/GenBank/DDBJ databases">
        <title>Evolution of GPA BGCs.</title>
        <authorList>
            <person name="Waglechner N."/>
            <person name="Wright G.D."/>
        </authorList>
    </citation>
    <scope>NUCLEOTIDE SEQUENCE [LARGE SCALE GENOMIC DNA]</scope>
    <source>
        <strain evidence="10 11">A82846</strain>
    </source>
</reference>
<dbReference type="InterPro" id="IPR000209">
    <property type="entry name" value="Peptidase_S8/S53_dom"/>
</dbReference>
<gene>
    <name evidence="10" type="ORF">DMH04_40880</name>
</gene>
<dbReference type="PROSITE" id="PS00136">
    <property type="entry name" value="SUBTILASE_ASP"/>
    <property type="match status" value="1"/>
</dbReference>
<keyword evidence="2 6" id="KW-0645">Protease</keyword>
<evidence type="ECO:0000256" key="8">
    <source>
        <dbReference type="SAM" id="Phobius"/>
    </source>
</evidence>
<feature type="active site" description="Charge relay system" evidence="5 6">
    <location>
        <position position="291"/>
    </location>
</feature>
<dbReference type="SUPFAM" id="SSF52743">
    <property type="entry name" value="Subtilisin-like"/>
    <property type="match status" value="1"/>
</dbReference>
<evidence type="ECO:0000259" key="9">
    <source>
        <dbReference type="Pfam" id="PF00082"/>
    </source>
</evidence>
<keyword evidence="3 6" id="KW-0378">Hydrolase</keyword>
<dbReference type="CDD" id="cd07487">
    <property type="entry name" value="Peptidases_S8_1"/>
    <property type="match status" value="1"/>
</dbReference>
<dbReference type="InterPro" id="IPR022398">
    <property type="entry name" value="Peptidase_S8_His-AS"/>
</dbReference>
<dbReference type="InterPro" id="IPR023827">
    <property type="entry name" value="Peptidase_S8_Asp-AS"/>
</dbReference>
<comment type="caution">
    <text evidence="10">The sequence shown here is derived from an EMBL/GenBank/DDBJ whole genome shotgun (WGS) entry which is preliminary data.</text>
</comment>
<dbReference type="Proteomes" id="UP000287547">
    <property type="component" value="Unassembled WGS sequence"/>
</dbReference>
<evidence type="ECO:0000256" key="2">
    <source>
        <dbReference type="ARBA" id="ARBA00022670"/>
    </source>
</evidence>